<dbReference type="AlphaFoldDB" id="A0A3G3JV89"/>
<evidence type="ECO:0000313" key="2">
    <source>
        <dbReference type="Proteomes" id="UP000269097"/>
    </source>
</evidence>
<dbReference type="RefSeq" id="WP_123040154.1">
    <property type="nucleotide sequence ID" value="NZ_CP033433.1"/>
</dbReference>
<gene>
    <name evidence="1" type="ORF">EAV92_05625</name>
</gene>
<accession>A0A3G3JV89</accession>
<organism evidence="1 2">
    <name type="scientific">Cohnella candidum</name>
    <dbReference type="NCBI Taxonomy" id="2674991"/>
    <lineage>
        <taxon>Bacteria</taxon>
        <taxon>Bacillati</taxon>
        <taxon>Bacillota</taxon>
        <taxon>Bacilli</taxon>
        <taxon>Bacillales</taxon>
        <taxon>Paenibacillaceae</taxon>
        <taxon>Cohnella</taxon>
    </lineage>
</organism>
<dbReference type="Proteomes" id="UP000269097">
    <property type="component" value="Chromosome"/>
</dbReference>
<protein>
    <recommendedName>
        <fullName evidence="3">RiboL-PSP-HEPN domain-containing protein</fullName>
    </recommendedName>
</protein>
<dbReference type="EMBL" id="CP033433">
    <property type="protein sequence ID" value="AYQ72094.1"/>
    <property type="molecule type" value="Genomic_DNA"/>
</dbReference>
<sequence length="267" mass="31348">MKKRKISESLIRELNSLQNTRNTLEEFLQNFISNSSRYVIFMHDILAKNASKDYIMVPVSQYIASLITCWETYFRDMFVYLASTDEQFLRDVIRHNNINVEEDDLIRNELSIGEFVSKFFNFQNLEDTENAFSPLYEGNSFFKALSEYELPFVLFRKGIVTHISLIELDQNWYELINTLFNIRHNIVHDANYRLELTSDFISRAESICIVLPQIVGQFVSEKYGVERPVVDIEHGTIKKIVSGDVDKKFGYVFTVQDMIAKDWIIKD</sequence>
<proteinExistence type="predicted"/>
<dbReference type="KEGG" id="coh:EAV92_05625"/>
<name>A0A3G3JV89_9BACL</name>
<keyword evidence="2" id="KW-1185">Reference proteome</keyword>
<evidence type="ECO:0000313" key="1">
    <source>
        <dbReference type="EMBL" id="AYQ72094.1"/>
    </source>
</evidence>
<reference evidence="1 2" key="1">
    <citation type="submission" date="2018-10" db="EMBL/GenBank/DDBJ databases">
        <title>Genome Sequence of Cohnella sp.</title>
        <authorList>
            <person name="Srinivasan S."/>
            <person name="Kim M.K."/>
        </authorList>
    </citation>
    <scope>NUCLEOTIDE SEQUENCE [LARGE SCALE GENOMIC DNA]</scope>
    <source>
        <strain evidence="1 2">18JY8-7</strain>
    </source>
</reference>
<evidence type="ECO:0008006" key="3">
    <source>
        <dbReference type="Google" id="ProtNLM"/>
    </source>
</evidence>